<keyword evidence="5" id="KW-0449">Lipoprotein</keyword>
<dbReference type="PROSITE" id="PS51257">
    <property type="entry name" value="PROKAR_LIPOPROTEIN"/>
    <property type="match status" value="1"/>
</dbReference>
<evidence type="ECO:0000313" key="8">
    <source>
        <dbReference type="EMBL" id="OKL52192.1"/>
    </source>
</evidence>
<evidence type="ECO:0000256" key="5">
    <source>
        <dbReference type="ARBA" id="ARBA00023288"/>
    </source>
</evidence>
<dbReference type="InterPro" id="IPR006059">
    <property type="entry name" value="SBP"/>
</dbReference>
<dbReference type="Proteomes" id="UP000185612">
    <property type="component" value="Unassembled WGS sequence"/>
</dbReference>
<keyword evidence="2 7" id="KW-0732">Signal</keyword>
<dbReference type="Gene3D" id="3.40.190.10">
    <property type="entry name" value="Periplasmic binding protein-like II"/>
    <property type="match status" value="1"/>
</dbReference>
<keyword evidence="9" id="KW-1185">Reference proteome</keyword>
<feature type="region of interest" description="Disordered" evidence="6">
    <location>
        <begin position="28"/>
        <end position="50"/>
    </location>
</feature>
<dbReference type="InParanoid" id="A0A1Q5PXK9"/>
<keyword evidence="4" id="KW-0564">Palmitate</keyword>
<evidence type="ECO:0000256" key="2">
    <source>
        <dbReference type="ARBA" id="ARBA00022729"/>
    </source>
</evidence>
<name>A0A1Q5PXK9_9ACTO</name>
<evidence type="ECO:0000313" key="9">
    <source>
        <dbReference type="Proteomes" id="UP000185612"/>
    </source>
</evidence>
<organism evidence="8 9">
    <name type="scientific">Buchananella hordeovulneris</name>
    <dbReference type="NCBI Taxonomy" id="52770"/>
    <lineage>
        <taxon>Bacteria</taxon>
        <taxon>Bacillati</taxon>
        <taxon>Actinomycetota</taxon>
        <taxon>Actinomycetes</taxon>
        <taxon>Actinomycetales</taxon>
        <taxon>Actinomycetaceae</taxon>
        <taxon>Buchananella</taxon>
    </lineage>
</organism>
<evidence type="ECO:0000256" key="1">
    <source>
        <dbReference type="ARBA" id="ARBA00022475"/>
    </source>
</evidence>
<reference evidence="9" key="1">
    <citation type="submission" date="2016-12" db="EMBL/GenBank/DDBJ databases">
        <authorList>
            <person name="Meng X."/>
        </authorList>
    </citation>
    <scope>NUCLEOTIDE SEQUENCE [LARGE SCALE GENOMIC DNA]</scope>
    <source>
        <strain evidence="9">DSM 20732</strain>
    </source>
</reference>
<feature type="chain" id="PRO_5039214422" evidence="7">
    <location>
        <begin position="26"/>
        <end position="442"/>
    </location>
</feature>
<protein>
    <submittedName>
        <fullName evidence="8">ABC transporter substrate-binding protein</fullName>
    </submittedName>
</protein>
<dbReference type="AlphaFoldDB" id="A0A1Q5PXK9"/>
<feature type="signal peptide" evidence="7">
    <location>
        <begin position="1"/>
        <end position="25"/>
    </location>
</feature>
<evidence type="ECO:0000256" key="6">
    <source>
        <dbReference type="SAM" id="MobiDB-lite"/>
    </source>
</evidence>
<dbReference type="SUPFAM" id="SSF53850">
    <property type="entry name" value="Periplasmic binding protein-like II"/>
    <property type="match status" value="1"/>
</dbReference>
<dbReference type="EMBL" id="MQVS01000003">
    <property type="protein sequence ID" value="OKL52192.1"/>
    <property type="molecule type" value="Genomic_DNA"/>
</dbReference>
<dbReference type="InterPro" id="IPR050490">
    <property type="entry name" value="Bact_solute-bd_prot1"/>
</dbReference>
<dbReference type="STRING" id="52770.BSZ40_04640"/>
<feature type="compositionally biased region" description="Polar residues" evidence="6">
    <location>
        <begin position="37"/>
        <end position="50"/>
    </location>
</feature>
<keyword evidence="3" id="KW-0472">Membrane</keyword>
<dbReference type="OrthoDB" id="4289620at2"/>
<gene>
    <name evidence="8" type="ORF">BSZ40_04640</name>
</gene>
<proteinExistence type="predicted"/>
<dbReference type="RefSeq" id="WP_073823741.1">
    <property type="nucleotide sequence ID" value="NZ_MQVS01000003.1"/>
</dbReference>
<dbReference type="PANTHER" id="PTHR43649:SF33">
    <property type="entry name" value="POLYGALACTURONAN_RHAMNOGALACTURONAN-BINDING PROTEIN YTCQ"/>
    <property type="match status" value="1"/>
</dbReference>
<keyword evidence="1" id="KW-1003">Cell membrane</keyword>
<dbReference type="PANTHER" id="PTHR43649">
    <property type="entry name" value="ARABINOSE-BINDING PROTEIN-RELATED"/>
    <property type="match status" value="1"/>
</dbReference>
<evidence type="ECO:0000256" key="4">
    <source>
        <dbReference type="ARBA" id="ARBA00023139"/>
    </source>
</evidence>
<dbReference type="Pfam" id="PF01547">
    <property type="entry name" value="SBP_bac_1"/>
    <property type="match status" value="1"/>
</dbReference>
<comment type="caution">
    <text evidence="8">The sequence shown here is derived from an EMBL/GenBank/DDBJ whole genome shotgun (WGS) entry which is preliminary data.</text>
</comment>
<evidence type="ECO:0000256" key="7">
    <source>
        <dbReference type="SAM" id="SignalP"/>
    </source>
</evidence>
<sequence length="442" mass="47730">MSRSLRRALAFAGAATLTLTLTLTACGTESKTDTSGKTDPGQTSAEGTAGSLSGEITFQTWSLKNEKFSPYFEKLIADFEAANPGTKINWVDQPGDGYEEKILQQAGSGQLPDVVNLPPGFAYLLAEPEIDMLVDLKQADPAAIEHYLPSGIAAYEFEGLEGSFGYPWYLATDLNWWNTEAFSKAGLPTDKFPTSPEEFYATAREIAQKTDGSMPLVSAMPNLADFASAGVEIMKDGKFVFNDAKAAAIVDEYAKLFKEGAIPAEVLNSDYQGNAALFKQNKTAWTTATPGFPTQLKDDAPTLLDKIKMTPRFGISPLFVQGISVSKNSANPELALAFAQFVTNNDNQVEFVKLAQGFFPGTVEGTNNPESFTSAITDPLQAEALKLAAPYMDKAMIPEPVQWSNDMAIHMSQQISLAIKGDITGQQALDDAVKYANDNLTK</sequence>
<evidence type="ECO:0000256" key="3">
    <source>
        <dbReference type="ARBA" id="ARBA00023136"/>
    </source>
</evidence>
<accession>A0A1Q5PXK9</accession>